<organism evidence="10 11">
    <name type="scientific">Pollutimonas subterranea</name>
    <dbReference type="NCBI Taxonomy" id="2045210"/>
    <lineage>
        <taxon>Bacteria</taxon>
        <taxon>Pseudomonadati</taxon>
        <taxon>Pseudomonadota</taxon>
        <taxon>Betaproteobacteria</taxon>
        <taxon>Burkholderiales</taxon>
        <taxon>Alcaligenaceae</taxon>
        <taxon>Pollutimonas</taxon>
    </lineage>
</organism>
<dbReference type="Gene3D" id="3.30.70.100">
    <property type="match status" value="1"/>
</dbReference>
<dbReference type="Gene3D" id="1.10.287.1260">
    <property type="match status" value="1"/>
</dbReference>
<dbReference type="InterPro" id="IPR011066">
    <property type="entry name" value="MscS_channel_C_sf"/>
</dbReference>
<dbReference type="EMBL" id="PDNW01000003">
    <property type="protein sequence ID" value="PLC51097.1"/>
    <property type="molecule type" value="Genomic_DNA"/>
</dbReference>
<evidence type="ECO:0000259" key="8">
    <source>
        <dbReference type="Pfam" id="PF00924"/>
    </source>
</evidence>
<feature type="transmembrane region" description="Helical" evidence="7">
    <location>
        <begin position="293"/>
        <end position="315"/>
    </location>
</feature>
<dbReference type="AlphaFoldDB" id="A0A2N4U7W8"/>
<dbReference type="InterPro" id="IPR023408">
    <property type="entry name" value="MscS_beta-dom_sf"/>
</dbReference>
<feature type="transmembrane region" description="Helical" evidence="7">
    <location>
        <begin position="192"/>
        <end position="213"/>
    </location>
</feature>
<keyword evidence="5 7" id="KW-1133">Transmembrane helix</keyword>
<dbReference type="InterPro" id="IPR006685">
    <property type="entry name" value="MscS_channel_2nd"/>
</dbReference>
<evidence type="ECO:0000313" key="11">
    <source>
        <dbReference type="Proteomes" id="UP000234190"/>
    </source>
</evidence>
<dbReference type="GO" id="GO:0005886">
    <property type="term" value="C:plasma membrane"/>
    <property type="evidence" value="ECO:0007669"/>
    <property type="project" value="UniProtKB-SubCell"/>
</dbReference>
<dbReference type="SUPFAM" id="SSF82861">
    <property type="entry name" value="Mechanosensitive channel protein MscS (YggB), transmembrane region"/>
    <property type="match status" value="1"/>
</dbReference>
<dbReference type="InterPro" id="IPR045276">
    <property type="entry name" value="YbiO_bact"/>
</dbReference>
<gene>
    <name evidence="10" type="ORF">CR159_05765</name>
</gene>
<dbReference type="SUPFAM" id="SSF50182">
    <property type="entry name" value="Sm-like ribonucleoproteins"/>
    <property type="match status" value="1"/>
</dbReference>
<keyword evidence="3" id="KW-1003">Cell membrane</keyword>
<evidence type="ECO:0000256" key="6">
    <source>
        <dbReference type="ARBA" id="ARBA00023136"/>
    </source>
</evidence>
<feature type="transmembrane region" description="Helical" evidence="7">
    <location>
        <begin position="255"/>
        <end position="281"/>
    </location>
</feature>
<dbReference type="Proteomes" id="UP000234190">
    <property type="component" value="Unassembled WGS sequence"/>
</dbReference>
<evidence type="ECO:0000256" key="4">
    <source>
        <dbReference type="ARBA" id="ARBA00022692"/>
    </source>
</evidence>
<dbReference type="Gene3D" id="2.30.30.60">
    <property type="match status" value="1"/>
</dbReference>
<feature type="transmembrane region" description="Helical" evidence="7">
    <location>
        <begin position="336"/>
        <end position="355"/>
    </location>
</feature>
<feature type="domain" description="Mechanosensitive ion channel MscS" evidence="8">
    <location>
        <begin position="628"/>
        <end position="691"/>
    </location>
</feature>
<evidence type="ECO:0000313" key="10">
    <source>
        <dbReference type="EMBL" id="PLC51097.1"/>
    </source>
</evidence>
<dbReference type="PANTHER" id="PTHR30460:SF0">
    <property type="entry name" value="MODERATE CONDUCTANCE MECHANOSENSITIVE CHANNEL YBIO"/>
    <property type="match status" value="1"/>
</dbReference>
<name>A0A2N4U7W8_9BURK</name>
<proteinExistence type="inferred from homology"/>
<evidence type="ECO:0000256" key="1">
    <source>
        <dbReference type="ARBA" id="ARBA00004651"/>
    </source>
</evidence>
<evidence type="ECO:0000256" key="3">
    <source>
        <dbReference type="ARBA" id="ARBA00022475"/>
    </source>
</evidence>
<evidence type="ECO:0000256" key="2">
    <source>
        <dbReference type="ARBA" id="ARBA00008017"/>
    </source>
</evidence>
<dbReference type="SUPFAM" id="SSF82689">
    <property type="entry name" value="Mechanosensitive channel protein MscS (YggB), C-terminal domain"/>
    <property type="match status" value="1"/>
</dbReference>
<keyword evidence="11" id="KW-1185">Reference proteome</keyword>
<feature type="transmembrane region" description="Helical" evidence="7">
    <location>
        <begin position="444"/>
        <end position="466"/>
    </location>
</feature>
<comment type="similarity">
    <text evidence="2">Belongs to the MscS (TC 1.A.23) family.</text>
</comment>
<dbReference type="InterPro" id="IPR010920">
    <property type="entry name" value="LSM_dom_sf"/>
</dbReference>
<dbReference type="Pfam" id="PF21088">
    <property type="entry name" value="MS_channel_1st"/>
    <property type="match status" value="1"/>
</dbReference>
<feature type="transmembrane region" description="Helical" evidence="7">
    <location>
        <begin position="367"/>
        <end position="385"/>
    </location>
</feature>
<feature type="transmembrane region" description="Helical" evidence="7">
    <location>
        <begin position="498"/>
        <end position="517"/>
    </location>
</feature>
<feature type="transmembrane region" description="Helical" evidence="7">
    <location>
        <begin position="574"/>
        <end position="597"/>
    </location>
</feature>
<evidence type="ECO:0000259" key="9">
    <source>
        <dbReference type="Pfam" id="PF21088"/>
    </source>
</evidence>
<comment type="caution">
    <text evidence="10">The sequence shown here is derived from an EMBL/GenBank/DDBJ whole genome shotgun (WGS) entry which is preliminary data.</text>
</comment>
<feature type="transmembrane region" description="Helical" evidence="7">
    <location>
        <begin position="532"/>
        <end position="553"/>
    </location>
</feature>
<feature type="transmembrane region" description="Helical" evidence="7">
    <location>
        <begin position="51"/>
        <end position="69"/>
    </location>
</feature>
<feature type="transmembrane region" description="Helical" evidence="7">
    <location>
        <begin position="603"/>
        <end position="623"/>
    </location>
</feature>
<accession>A0A2N4U7W8</accession>
<feature type="transmembrane region" description="Helical" evidence="7">
    <location>
        <begin position="414"/>
        <end position="432"/>
    </location>
</feature>
<reference evidence="10 11" key="1">
    <citation type="submission" date="2017-10" db="EMBL/GenBank/DDBJ databases">
        <title>Two draft genome sequences of Pusillimonas sp. strains isolated from a nitrate- and radionuclide-contaminated groundwater in Russia.</title>
        <authorList>
            <person name="Grouzdev D.S."/>
            <person name="Tourova T.P."/>
            <person name="Goeva M.A."/>
            <person name="Babich T.L."/>
            <person name="Sokolova D.S."/>
            <person name="Abdullin R."/>
            <person name="Poltaraus A.B."/>
            <person name="Toshchakov S.V."/>
            <person name="Nazina T.N."/>
        </authorList>
    </citation>
    <scope>NUCLEOTIDE SEQUENCE [LARGE SCALE GENOMIC DNA]</scope>
    <source>
        <strain evidence="10 11">JR1/69-3-13</strain>
    </source>
</reference>
<protein>
    <submittedName>
        <fullName evidence="10">Mechanosensitive ion channel protein</fullName>
    </submittedName>
</protein>
<keyword evidence="4 7" id="KW-0812">Transmembrane</keyword>
<comment type="subcellular location">
    <subcellularLocation>
        <location evidence="1">Cell membrane</location>
        <topology evidence="1">Multi-pass membrane protein</topology>
    </subcellularLocation>
</comment>
<keyword evidence="6 7" id="KW-0472">Membrane</keyword>
<dbReference type="GO" id="GO:0008381">
    <property type="term" value="F:mechanosensitive monoatomic ion channel activity"/>
    <property type="evidence" value="ECO:0007669"/>
    <property type="project" value="InterPro"/>
</dbReference>
<feature type="domain" description="Mechanosensitive ion channel transmembrane helices 2/3" evidence="9">
    <location>
        <begin position="586"/>
        <end position="626"/>
    </location>
</feature>
<evidence type="ECO:0000256" key="5">
    <source>
        <dbReference type="ARBA" id="ARBA00022989"/>
    </source>
</evidence>
<dbReference type="PANTHER" id="PTHR30460">
    <property type="entry name" value="MODERATE CONDUCTANCE MECHANOSENSITIVE CHANNEL YBIO"/>
    <property type="match status" value="1"/>
</dbReference>
<dbReference type="InterPro" id="IPR049142">
    <property type="entry name" value="MS_channel_1st"/>
</dbReference>
<dbReference type="InterPro" id="IPR011014">
    <property type="entry name" value="MscS_channel_TM-2"/>
</dbReference>
<dbReference type="Pfam" id="PF00924">
    <property type="entry name" value="MS_channel_2nd"/>
    <property type="match status" value="1"/>
</dbReference>
<evidence type="ECO:0000256" key="7">
    <source>
        <dbReference type="SAM" id="Phobius"/>
    </source>
</evidence>
<sequence>MLAYGVVTAINVPGHRYASCPFAYQRPHVGHPLSTNTQTLPMPALRSDRTLMNFLLALLVIMVMAPSGTHAAEPTTPPDAQATLTPAQARHTLSILQDDAKRAELEQTLNAIALAGAGTAPVAAATVPAPEEDAPVALTQGGLLDQLLGAISQRLTGAADWVRSSGSALGQVRDLVQRWQESLDTPEQKKTLLLALVKAAFILAAALCTEWLLKRALKRGRDVLTPAANRTSDAAADGKPPEADRYSSLLRRIPYALGQCVLNLLPLLGFLAVASVLASVLSDQGSMLHDATLIIVAAYVTTRLALAILALFVLPGHEGLRLMHISTANATLMYRWFSWIVVIAVFGIALANLLLELGASRDLHQTMSKFVALIVHVLLLIMVWRNRRSTAAAIRGTPTGSPGLFGIRRVLADVWPVLASVFIVGVWLLWSAGTPDGFQRLVRLFAWSAVVIVAAGLLSIFILGVVDRAFSRDEERSPVPAATTERPRNLYRSLVHRVIYIIIAIVTGLVLLQVWGFDAWAGFREGSVGRRLASAAITIAITCALAAIAWESLNTTISRRLDRWRDAGEFARAARLRTLVPMIRTALFVVIAMVVLLTALSQLGVTVAPLLAGASIIGVALGFGSQKLVQDFITGIFLLMENAMQVGDWVTVAGLSGSVEYLSIRTVRLRAGDGALHVVPFSAVSTVTNTNRGLGNASVRVSVTADSNVDEVFNALKTVGADLRADPKFKDLILADLDIWGVDQVDGNMITVAGQIRTLDKGRWPVQREFNRRILQCFRERDIRLVNPKETMVVNAG</sequence>